<comment type="caution">
    <text evidence="6">The sequence shown here is derived from an EMBL/GenBank/DDBJ whole genome shotgun (WGS) entry which is preliminary data.</text>
</comment>
<dbReference type="CDD" id="cd00164">
    <property type="entry name" value="S1_like"/>
    <property type="match status" value="1"/>
</dbReference>
<sequence length="271" mass="29677">MSPKLRTLAVYASGTDVVVEEADLSSADSEAYVSAPNAADTGGESSVVPETSPIKSQCSRPSRKSDMPPVKNGELIAGATFTGKVRPIQPFGAFTDESPDENDKSRPPRRMSQNSNQRRDEPKKFSKFVKGQDMEGTVKNLTRAGAFISLPEAEEGFLAQSEENDGGFGRIMGVTLEVGQEVSVRVLSLSRGQMIEKVRGNKLRKRRKSQTMQMTWFVVKALNRTGNLFHLNSERRIYIIVVFILLCWNAAAVFTSSCEAVAGEETEAGMM</sequence>
<dbReference type="InterPro" id="IPR012340">
    <property type="entry name" value="NA-bd_OB-fold"/>
</dbReference>
<keyword evidence="7" id="KW-1185">Reference proteome</keyword>
<evidence type="ECO:0000256" key="3">
    <source>
        <dbReference type="ARBA" id="ARBA00023274"/>
    </source>
</evidence>
<reference evidence="6" key="2">
    <citation type="submission" date="2020-08" db="EMBL/GenBank/DDBJ databases">
        <title>Plant Genome Project.</title>
        <authorList>
            <person name="Zhang R.-G."/>
        </authorList>
    </citation>
    <scope>NUCLEOTIDE SEQUENCE</scope>
    <source>
        <strain evidence="6">Huo1</strain>
        <tissue evidence="6">Leaf</tissue>
    </source>
</reference>
<keyword evidence="3" id="KW-0687">Ribonucleoprotein</keyword>
<dbReference type="InterPro" id="IPR003029">
    <property type="entry name" value="S1_domain"/>
</dbReference>
<dbReference type="Proteomes" id="UP000298416">
    <property type="component" value="Unassembled WGS sequence"/>
</dbReference>
<dbReference type="PROSITE" id="PS50126">
    <property type="entry name" value="S1"/>
    <property type="match status" value="1"/>
</dbReference>
<dbReference type="GO" id="GO:0006412">
    <property type="term" value="P:translation"/>
    <property type="evidence" value="ECO:0007669"/>
    <property type="project" value="TreeGrafter"/>
</dbReference>
<evidence type="ECO:0000313" key="6">
    <source>
        <dbReference type="EMBL" id="KAG6416330.1"/>
    </source>
</evidence>
<reference evidence="6" key="1">
    <citation type="submission" date="2018-01" db="EMBL/GenBank/DDBJ databases">
        <authorList>
            <person name="Mao J.F."/>
        </authorList>
    </citation>
    <scope>NUCLEOTIDE SEQUENCE</scope>
    <source>
        <strain evidence="6">Huo1</strain>
        <tissue evidence="6">Leaf</tissue>
    </source>
</reference>
<dbReference type="InterPro" id="IPR050437">
    <property type="entry name" value="Ribos_protein_bS1-like"/>
</dbReference>
<protein>
    <recommendedName>
        <fullName evidence="5">S1 motif domain-containing protein</fullName>
    </recommendedName>
</protein>
<dbReference type="AlphaFoldDB" id="A0A8X8XQG1"/>
<evidence type="ECO:0000256" key="4">
    <source>
        <dbReference type="SAM" id="MobiDB-lite"/>
    </source>
</evidence>
<dbReference type="SUPFAM" id="SSF50249">
    <property type="entry name" value="Nucleic acid-binding proteins"/>
    <property type="match status" value="1"/>
</dbReference>
<organism evidence="6">
    <name type="scientific">Salvia splendens</name>
    <name type="common">Scarlet sage</name>
    <dbReference type="NCBI Taxonomy" id="180675"/>
    <lineage>
        <taxon>Eukaryota</taxon>
        <taxon>Viridiplantae</taxon>
        <taxon>Streptophyta</taxon>
        <taxon>Embryophyta</taxon>
        <taxon>Tracheophyta</taxon>
        <taxon>Spermatophyta</taxon>
        <taxon>Magnoliopsida</taxon>
        <taxon>eudicotyledons</taxon>
        <taxon>Gunneridae</taxon>
        <taxon>Pentapetalae</taxon>
        <taxon>asterids</taxon>
        <taxon>lamiids</taxon>
        <taxon>Lamiales</taxon>
        <taxon>Lamiaceae</taxon>
        <taxon>Nepetoideae</taxon>
        <taxon>Mentheae</taxon>
        <taxon>Salviinae</taxon>
        <taxon>Salvia</taxon>
        <taxon>Salvia subgen. Calosphace</taxon>
        <taxon>core Calosphace</taxon>
    </lineage>
</organism>
<name>A0A8X8XQG1_SALSN</name>
<evidence type="ECO:0000256" key="2">
    <source>
        <dbReference type="ARBA" id="ARBA00022980"/>
    </source>
</evidence>
<feature type="region of interest" description="Disordered" evidence="4">
    <location>
        <begin position="87"/>
        <end position="128"/>
    </location>
</feature>
<dbReference type="GO" id="GO:0003735">
    <property type="term" value="F:structural constituent of ribosome"/>
    <property type="evidence" value="ECO:0007669"/>
    <property type="project" value="TreeGrafter"/>
</dbReference>
<dbReference type="GO" id="GO:1990904">
    <property type="term" value="C:ribonucleoprotein complex"/>
    <property type="evidence" value="ECO:0007669"/>
    <property type="project" value="UniProtKB-KW"/>
</dbReference>
<dbReference type="SMART" id="SM00316">
    <property type="entry name" value="S1"/>
    <property type="match status" value="1"/>
</dbReference>
<feature type="region of interest" description="Disordered" evidence="4">
    <location>
        <begin position="34"/>
        <end position="71"/>
    </location>
</feature>
<dbReference type="EMBL" id="PNBA02000008">
    <property type="protein sequence ID" value="KAG6416330.1"/>
    <property type="molecule type" value="Genomic_DNA"/>
</dbReference>
<gene>
    <name evidence="6" type="ORF">SASPL_123758</name>
</gene>
<dbReference type="Pfam" id="PF00575">
    <property type="entry name" value="S1"/>
    <property type="match status" value="1"/>
</dbReference>
<dbReference type="Gene3D" id="2.40.50.140">
    <property type="entry name" value="Nucleic acid-binding proteins"/>
    <property type="match status" value="1"/>
</dbReference>
<accession>A0A8X8XQG1</accession>
<dbReference type="GO" id="GO:0005840">
    <property type="term" value="C:ribosome"/>
    <property type="evidence" value="ECO:0007669"/>
    <property type="project" value="UniProtKB-KW"/>
</dbReference>
<evidence type="ECO:0000256" key="1">
    <source>
        <dbReference type="ARBA" id="ARBA00006767"/>
    </source>
</evidence>
<evidence type="ECO:0000313" key="7">
    <source>
        <dbReference type="Proteomes" id="UP000298416"/>
    </source>
</evidence>
<dbReference type="GO" id="GO:0003729">
    <property type="term" value="F:mRNA binding"/>
    <property type="evidence" value="ECO:0007669"/>
    <property type="project" value="TreeGrafter"/>
</dbReference>
<dbReference type="PANTHER" id="PTHR10724:SF7">
    <property type="entry name" value="SMALL RIBOSOMAL SUBUNIT PROTEIN BS1C"/>
    <property type="match status" value="1"/>
</dbReference>
<keyword evidence="2" id="KW-0689">Ribosomal protein</keyword>
<dbReference type="PANTHER" id="PTHR10724">
    <property type="entry name" value="30S RIBOSOMAL PROTEIN S1"/>
    <property type="match status" value="1"/>
</dbReference>
<proteinExistence type="inferred from homology"/>
<evidence type="ECO:0000259" key="5">
    <source>
        <dbReference type="PROSITE" id="PS50126"/>
    </source>
</evidence>
<feature type="domain" description="S1 motif" evidence="5">
    <location>
        <begin position="131"/>
        <end position="199"/>
    </location>
</feature>
<comment type="similarity">
    <text evidence="1">Belongs to the bacterial ribosomal protein bS1 family.</text>
</comment>